<protein>
    <recommendedName>
        <fullName evidence="2">Amidohydrolase-related domain-containing protein</fullName>
    </recommendedName>
</protein>
<dbReference type="HOGENOM" id="CLU_039329_2_1_11"/>
<accession>Q0RN17</accession>
<feature type="domain" description="Amidohydrolase-related" evidence="2">
    <location>
        <begin position="41"/>
        <end position="280"/>
    </location>
</feature>
<evidence type="ECO:0000313" key="3">
    <source>
        <dbReference type="EMBL" id="CAJ61078.1"/>
    </source>
</evidence>
<evidence type="ECO:0000313" key="4">
    <source>
        <dbReference type="Proteomes" id="UP000000657"/>
    </source>
</evidence>
<evidence type="ECO:0000259" key="2">
    <source>
        <dbReference type="Pfam" id="PF04909"/>
    </source>
</evidence>
<dbReference type="eggNOG" id="COG2159">
    <property type="taxonomic scope" value="Bacteria"/>
</dbReference>
<gene>
    <name evidence="3" type="ordered locus">FRAAL2429</name>
</gene>
<dbReference type="InterPro" id="IPR032465">
    <property type="entry name" value="ACMSD"/>
</dbReference>
<name>Q0RN17_FRAAA</name>
<organism evidence="3 4">
    <name type="scientific">Frankia alni (strain DSM 45986 / CECT 9034 / ACN14a)</name>
    <dbReference type="NCBI Taxonomy" id="326424"/>
    <lineage>
        <taxon>Bacteria</taxon>
        <taxon>Bacillati</taxon>
        <taxon>Actinomycetota</taxon>
        <taxon>Actinomycetes</taxon>
        <taxon>Frankiales</taxon>
        <taxon>Frankiaceae</taxon>
        <taxon>Frankia</taxon>
    </lineage>
</organism>
<dbReference type="STRING" id="326424.FRAAL2429"/>
<evidence type="ECO:0000256" key="1">
    <source>
        <dbReference type="ARBA" id="ARBA00023239"/>
    </source>
</evidence>
<dbReference type="GO" id="GO:0019748">
    <property type="term" value="P:secondary metabolic process"/>
    <property type="evidence" value="ECO:0007669"/>
    <property type="project" value="TreeGrafter"/>
</dbReference>
<dbReference type="SUPFAM" id="SSF51556">
    <property type="entry name" value="Metallo-dependent hydrolases"/>
    <property type="match status" value="1"/>
</dbReference>
<dbReference type="KEGG" id="fal:FRAAL2429"/>
<dbReference type="GO" id="GO:0016787">
    <property type="term" value="F:hydrolase activity"/>
    <property type="evidence" value="ECO:0007669"/>
    <property type="project" value="InterPro"/>
</dbReference>
<dbReference type="InterPro" id="IPR006680">
    <property type="entry name" value="Amidohydro-rel"/>
</dbReference>
<dbReference type="GO" id="GO:0016831">
    <property type="term" value="F:carboxy-lyase activity"/>
    <property type="evidence" value="ECO:0007669"/>
    <property type="project" value="InterPro"/>
</dbReference>
<proteinExistence type="predicted"/>
<dbReference type="Proteomes" id="UP000000657">
    <property type="component" value="Chromosome"/>
</dbReference>
<dbReference type="PANTHER" id="PTHR21240">
    <property type="entry name" value="2-AMINO-3-CARBOXYLMUCONATE-6-SEMIALDEHYDE DECARBOXYLASE"/>
    <property type="match status" value="1"/>
</dbReference>
<sequence>MGGPPFAHWSLPAALDTMDRAGIATAVLSAAIPSEFTPTPALAAQLARLANDTIAGVVRGHPTRFGLLAYVPRATPQIAVAEIRHAYDDLHADGVLLMAHDGLTYLGDPTLEPVMAELNARGAVALVHPFALPGVTGIAVPAFVADFLADTTRAAVQLVVNGVLNRYPRIRWILAHGGGYFPYQAARLALGRSLGYGTDLATVDRTLRRFFVDTAGPMSPYSTPSLLAAIGAGRILYGSDYNAVPADTVFAGRNAFLADPALNPATRRAIARDNALALFPTIAARLATGRH</sequence>
<dbReference type="InterPro" id="IPR032466">
    <property type="entry name" value="Metal_Hydrolase"/>
</dbReference>
<dbReference type="PANTHER" id="PTHR21240:SF28">
    <property type="entry name" value="ISO-OROTATE DECARBOXYLASE (EUROFUNG)"/>
    <property type="match status" value="1"/>
</dbReference>
<dbReference type="GO" id="GO:0005737">
    <property type="term" value="C:cytoplasm"/>
    <property type="evidence" value="ECO:0007669"/>
    <property type="project" value="TreeGrafter"/>
</dbReference>
<reference evidence="3 4" key="1">
    <citation type="journal article" date="2007" name="Genome Res.">
        <title>Genome characteristics of facultatively symbiotic Frankia sp. strains reflect host range and host plant biogeography.</title>
        <authorList>
            <person name="Normand P."/>
            <person name="Lapierre P."/>
            <person name="Tisa L.S."/>
            <person name="Gogarten J.P."/>
            <person name="Alloisio N."/>
            <person name="Bagnarol E."/>
            <person name="Bassi C.A."/>
            <person name="Berry A.M."/>
            <person name="Bickhart D.M."/>
            <person name="Choisne N."/>
            <person name="Couloux A."/>
            <person name="Cournoyer B."/>
            <person name="Cruveiller S."/>
            <person name="Daubin V."/>
            <person name="Demange N."/>
            <person name="Francino M.P."/>
            <person name="Goltsman E."/>
            <person name="Huang Y."/>
            <person name="Kopp O.R."/>
            <person name="Labarre L."/>
            <person name="Lapidus A."/>
            <person name="Lavire C."/>
            <person name="Marechal J."/>
            <person name="Martinez M."/>
            <person name="Mastronunzio J.E."/>
            <person name="Mullin B.C."/>
            <person name="Niemann J."/>
            <person name="Pujic P."/>
            <person name="Rawnsley T."/>
            <person name="Rouy Z."/>
            <person name="Schenowitz C."/>
            <person name="Sellstedt A."/>
            <person name="Tavares F."/>
            <person name="Tomkins J.P."/>
            <person name="Vallenet D."/>
            <person name="Valverde C."/>
            <person name="Wall L.G."/>
            <person name="Wang Y."/>
            <person name="Medigue C."/>
            <person name="Benson D.R."/>
        </authorList>
    </citation>
    <scope>NUCLEOTIDE SEQUENCE [LARGE SCALE GENOMIC DNA]</scope>
    <source>
        <strain evidence="4">DSM 45986 / CECT 9034 / ACN14a</strain>
    </source>
</reference>
<dbReference type="AlphaFoldDB" id="Q0RN17"/>
<dbReference type="Pfam" id="PF04909">
    <property type="entry name" value="Amidohydro_2"/>
    <property type="match status" value="1"/>
</dbReference>
<keyword evidence="1" id="KW-0456">Lyase</keyword>
<dbReference type="Gene3D" id="3.20.20.140">
    <property type="entry name" value="Metal-dependent hydrolases"/>
    <property type="match status" value="1"/>
</dbReference>
<keyword evidence="4" id="KW-1185">Reference proteome</keyword>
<dbReference type="EMBL" id="CT573213">
    <property type="protein sequence ID" value="CAJ61078.1"/>
    <property type="molecule type" value="Genomic_DNA"/>
</dbReference>